<gene>
    <name evidence="2" type="ORF">DSM00_1245</name>
</gene>
<evidence type="ECO:0000313" key="2">
    <source>
        <dbReference type="EMBL" id="RXG23630.1"/>
    </source>
</evidence>
<reference evidence="2 3" key="1">
    <citation type="submission" date="2018-07" db="EMBL/GenBank/DDBJ databases">
        <title>Leeuwenhoekiella genomics.</title>
        <authorList>
            <person name="Tahon G."/>
            <person name="Willems A."/>
        </authorList>
    </citation>
    <scope>NUCLEOTIDE SEQUENCE [LARGE SCALE GENOMIC DNA]</scope>
    <source>
        <strain evidence="2 3">LMG 22550</strain>
    </source>
</reference>
<name>A0A4Q0P9Z3_9FLAO</name>
<proteinExistence type="predicted"/>
<organism evidence="2 3">
    <name type="scientific">Leeuwenhoekiella aequorea</name>
    <dbReference type="NCBI Taxonomy" id="283736"/>
    <lineage>
        <taxon>Bacteria</taxon>
        <taxon>Pseudomonadati</taxon>
        <taxon>Bacteroidota</taxon>
        <taxon>Flavobacteriia</taxon>
        <taxon>Flavobacteriales</taxon>
        <taxon>Flavobacteriaceae</taxon>
        <taxon>Leeuwenhoekiella</taxon>
    </lineage>
</organism>
<evidence type="ECO:0000256" key="1">
    <source>
        <dbReference type="SAM" id="SignalP"/>
    </source>
</evidence>
<dbReference type="Pfam" id="PF19515">
    <property type="entry name" value="DUF6048"/>
    <property type="match status" value="1"/>
</dbReference>
<evidence type="ECO:0008006" key="4">
    <source>
        <dbReference type="Google" id="ProtNLM"/>
    </source>
</evidence>
<sequence>MKTLHTFLFVISFVLLGLSEMNAQQQGIEVEDPLDEVSSDTTATRIKTDKYGLRVGVDLSKPLRTLLDDTYQGFEIAADFRIRKSYYLAAEIGTESKQYNEANFDSENQGSYIKAGFNYNIYNNWAGMSNLIYVGLRGGFSTFSQDLNSYTIYTTDTFFEPDLRTDARSYENLNLIWIELQLGMQVELVNNLYLGVNVQLKRALSQKEPEDFANLFAPGFNKVTTDNVYGAGYGYTLSYFIPIFKK</sequence>
<keyword evidence="3" id="KW-1185">Reference proteome</keyword>
<protein>
    <recommendedName>
        <fullName evidence="4">Outer membrane protein with beta-barrel domain</fullName>
    </recommendedName>
</protein>
<dbReference type="InterPro" id="IPR046111">
    <property type="entry name" value="DUF6048"/>
</dbReference>
<feature type="signal peptide" evidence="1">
    <location>
        <begin position="1"/>
        <end position="23"/>
    </location>
</feature>
<keyword evidence="1" id="KW-0732">Signal</keyword>
<feature type="chain" id="PRO_5020403471" description="Outer membrane protein with beta-barrel domain" evidence="1">
    <location>
        <begin position="24"/>
        <end position="246"/>
    </location>
</feature>
<dbReference type="OrthoDB" id="1199048at2"/>
<evidence type="ECO:0000313" key="3">
    <source>
        <dbReference type="Proteomes" id="UP000289238"/>
    </source>
</evidence>
<dbReference type="Proteomes" id="UP000289238">
    <property type="component" value="Unassembled WGS sequence"/>
</dbReference>
<dbReference type="EMBL" id="QOVM01000002">
    <property type="protein sequence ID" value="RXG23630.1"/>
    <property type="molecule type" value="Genomic_DNA"/>
</dbReference>
<dbReference type="RefSeq" id="WP_128757142.1">
    <property type="nucleotide sequence ID" value="NZ_QOVM01000002.1"/>
</dbReference>
<accession>A0A4Q0P9Z3</accession>
<comment type="caution">
    <text evidence="2">The sequence shown here is derived from an EMBL/GenBank/DDBJ whole genome shotgun (WGS) entry which is preliminary data.</text>
</comment>
<dbReference type="AlphaFoldDB" id="A0A4Q0P9Z3"/>